<dbReference type="Proteomes" id="UP001500393">
    <property type="component" value="Unassembled WGS sequence"/>
</dbReference>
<gene>
    <name evidence="1" type="ORF">GCM10009789_53830</name>
</gene>
<name>A0ABN2E160_9ACTN</name>
<protein>
    <recommendedName>
        <fullName evidence="3">DUF2993 domain-containing protein</fullName>
    </recommendedName>
</protein>
<dbReference type="Pfam" id="PF11209">
    <property type="entry name" value="LmeA"/>
    <property type="match status" value="1"/>
</dbReference>
<dbReference type="EMBL" id="BAAAOS010000038">
    <property type="protein sequence ID" value="GAA1593020.1"/>
    <property type="molecule type" value="Genomic_DNA"/>
</dbReference>
<accession>A0ABN2E160</accession>
<keyword evidence="2" id="KW-1185">Reference proteome</keyword>
<evidence type="ECO:0000313" key="2">
    <source>
        <dbReference type="Proteomes" id="UP001500393"/>
    </source>
</evidence>
<sequence length="240" mass="25268">MSSTKPRRRLRSLVIFLVVVALLGFAADRAAEAVAENRLAALAVDEAAKYDVRAADTSAEVDGFAFLPQVARGEFSRITLTMQQPTVESIAAEDLNLVMNGIHVPREVLTGGGAGAKITVDTADVHLKVSPAALTKLVSRTSNFGDLSLRIAGSKLQATMTVNGYQASASVKPQAANGRISLLADDLPEVPSALRRTVQELLARGIRVPNLPFNASLQQIAIQGQSITLSATATNLQLAG</sequence>
<dbReference type="InterPro" id="IPR021373">
    <property type="entry name" value="DUF2993"/>
</dbReference>
<reference evidence="1 2" key="1">
    <citation type="journal article" date="2019" name="Int. J. Syst. Evol. Microbiol.">
        <title>The Global Catalogue of Microorganisms (GCM) 10K type strain sequencing project: providing services to taxonomists for standard genome sequencing and annotation.</title>
        <authorList>
            <consortium name="The Broad Institute Genomics Platform"/>
            <consortium name="The Broad Institute Genome Sequencing Center for Infectious Disease"/>
            <person name="Wu L."/>
            <person name="Ma J."/>
        </authorList>
    </citation>
    <scope>NUCLEOTIDE SEQUENCE [LARGE SCALE GENOMIC DNA]</scope>
    <source>
        <strain evidence="1 2">JCM 14969</strain>
    </source>
</reference>
<evidence type="ECO:0000313" key="1">
    <source>
        <dbReference type="EMBL" id="GAA1593020.1"/>
    </source>
</evidence>
<evidence type="ECO:0008006" key="3">
    <source>
        <dbReference type="Google" id="ProtNLM"/>
    </source>
</evidence>
<organism evidence="1 2">
    <name type="scientific">Kribbella sancticallisti</name>
    <dbReference type="NCBI Taxonomy" id="460087"/>
    <lineage>
        <taxon>Bacteria</taxon>
        <taxon>Bacillati</taxon>
        <taxon>Actinomycetota</taxon>
        <taxon>Actinomycetes</taxon>
        <taxon>Propionibacteriales</taxon>
        <taxon>Kribbellaceae</taxon>
        <taxon>Kribbella</taxon>
    </lineage>
</organism>
<comment type="caution">
    <text evidence="1">The sequence shown here is derived from an EMBL/GenBank/DDBJ whole genome shotgun (WGS) entry which is preliminary data.</text>
</comment>
<proteinExistence type="predicted"/>
<dbReference type="RefSeq" id="WP_344218642.1">
    <property type="nucleotide sequence ID" value="NZ_BAAAOS010000038.1"/>
</dbReference>